<evidence type="ECO:0000313" key="5">
    <source>
        <dbReference type="EMBL" id="MBB5873401.1"/>
    </source>
</evidence>
<comment type="cofactor">
    <cofactor evidence="1">
        <name>FAD</name>
        <dbReference type="ChEBI" id="CHEBI:57692"/>
    </cofactor>
</comment>
<gene>
    <name evidence="5" type="ORF">F4553_006835</name>
</gene>
<dbReference type="Gene3D" id="3.90.660.10">
    <property type="match status" value="1"/>
</dbReference>
<dbReference type="Gene3D" id="1.10.405.10">
    <property type="entry name" value="Guanine Nucleotide Dissociation Inhibitor, domain 1"/>
    <property type="match status" value="1"/>
</dbReference>
<dbReference type="GO" id="GO:0097621">
    <property type="term" value="F:monoamine oxidase activity"/>
    <property type="evidence" value="ECO:0007669"/>
    <property type="project" value="UniProtKB-EC"/>
</dbReference>
<feature type="binding site" evidence="3">
    <location>
        <position position="407"/>
    </location>
    <ligand>
        <name>substrate</name>
    </ligand>
</feature>
<dbReference type="InterPro" id="IPR002937">
    <property type="entry name" value="Amino_oxidase"/>
</dbReference>
<evidence type="ECO:0000313" key="6">
    <source>
        <dbReference type="Proteomes" id="UP000587527"/>
    </source>
</evidence>
<feature type="binding site" evidence="3">
    <location>
        <begin position="87"/>
        <end position="88"/>
    </location>
    <ligand>
        <name>FAD</name>
        <dbReference type="ChEBI" id="CHEBI:57692"/>
    </ligand>
</feature>
<keyword evidence="2 5" id="KW-0560">Oxidoreductase</keyword>
<evidence type="ECO:0000259" key="4">
    <source>
        <dbReference type="Pfam" id="PF01593"/>
    </source>
</evidence>
<dbReference type="PANTHER" id="PTHR10742">
    <property type="entry name" value="FLAVIN MONOAMINE OXIDASE"/>
    <property type="match status" value="1"/>
</dbReference>
<dbReference type="RefSeq" id="WP_184844557.1">
    <property type="nucleotide sequence ID" value="NZ_JACHMN010000003.1"/>
</dbReference>
<dbReference type="SUPFAM" id="SSF51905">
    <property type="entry name" value="FAD/NAD(P)-binding domain"/>
    <property type="match status" value="1"/>
</dbReference>
<dbReference type="GO" id="GO:0009063">
    <property type="term" value="P:amino acid catabolic process"/>
    <property type="evidence" value="ECO:0007669"/>
    <property type="project" value="TreeGrafter"/>
</dbReference>
<dbReference type="Gene3D" id="3.50.50.60">
    <property type="entry name" value="FAD/NAD(P)-binding domain"/>
    <property type="match status" value="1"/>
</dbReference>
<dbReference type="PANTHER" id="PTHR10742:SF342">
    <property type="entry name" value="AMINE OXIDASE"/>
    <property type="match status" value="1"/>
</dbReference>
<dbReference type="InterPro" id="IPR050281">
    <property type="entry name" value="Flavin_monoamine_oxidase"/>
</dbReference>
<dbReference type="SUPFAM" id="SSF54373">
    <property type="entry name" value="FAD-linked reductases, C-terminal domain"/>
    <property type="match status" value="1"/>
</dbReference>
<organism evidence="5 6">
    <name type="scientific">Allocatelliglobosispora scoriae</name>
    <dbReference type="NCBI Taxonomy" id="643052"/>
    <lineage>
        <taxon>Bacteria</taxon>
        <taxon>Bacillati</taxon>
        <taxon>Actinomycetota</taxon>
        <taxon>Actinomycetes</taxon>
        <taxon>Micromonosporales</taxon>
        <taxon>Micromonosporaceae</taxon>
        <taxon>Allocatelliglobosispora</taxon>
    </lineage>
</organism>
<comment type="caution">
    <text evidence="5">The sequence shown here is derived from an EMBL/GenBank/DDBJ whole genome shotgun (WGS) entry which is preliminary data.</text>
</comment>
<sequence>MAHSPMMHALQRLLRTPATGPAAMSLDRRTLLRGIGATAALAAVGAPPRPREDPRRGPVIAIVGGGLAGLTAALTLADAGRTGTIYEASGRVGGRVRTLRGHFADGQLSEWGGELIDTGHTTMHRLVRRFGLGKVDVLRAAPKGSDEVLHFLGGYYDPLRADADFQPVRRRLRRDLQDCLPEATWSAATPAARALDRMSVAEWIDTRVPGGHDSPLGRFLDVAYRTEYGAETGEISALGLVYVLGYQPEARKLAVWGESDERYRIRGGNDLLPQAIAAALPPESIRTGWTLLAVRTRTDGRQVLTFQVSGATREVVADHTVLALPLGVLQRIDVSGAGFDARKTAGIAAMRMGACTKLNMQFSSRIFQGRGAWPGVSNGQAFSDRGFQCLWQPSLGQAGASGILNNYLGGDAARRVSVPAAFLTESDRGVAALARATVADAAPAFPGLPGVFTGKAALSAWHLDPLTRGAYSFWPVGYVSRYAGYEKVRQGNVHFAGEHCSYEFQGFMNGAAASGIEAAREVLADLTAARPARHLAPANP</sequence>
<dbReference type="AlphaFoldDB" id="A0A841C3J3"/>
<dbReference type="InterPro" id="IPR006311">
    <property type="entry name" value="TAT_signal"/>
</dbReference>
<dbReference type="EC" id="1.4.3.4" evidence="5"/>
<dbReference type="Pfam" id="PF01593">
    <property type="entry name" value="Amino_oxidase"/>
    <property type="match status" value="1"/>
</dbReference>
<dbReference type="InterPro" id="IPR036188">
    <property type="entry name" value="FAD/NAD-bd_sf"/>
</dbReference>
<dbReference type="GO" id="GO:0001716">
    <property type="term" value="F:L-amino-acid oxidase activity"/>
    <property type="evidence" value="ECO:0007669"/>
    <property type="project" value="TreeGrafter"/>
</dbReference>
<evidence type="ECO:0000256" key="3">
    <source>
        <dbReference type="PIRSR" id="PIRSR601613-1"/>
    </source>
</evidence>
<feature type="domain" description="Amine oxidase" evidence="4">
    <location>
        <begin position="67"/>
        <end position="523"/>
    </location>
</feature>
<dbReference type="InterPro" id="IPR001613">
    <property type="entry name" value="Flavin_amine_oxidase"/>
</dbReference>
<evidence type="ECO:0000256" key="2">
    <source>
        <dbReference type="ARBA" id="ARBA00023002"/>
    </source>
</evidence>
<reference evidence="5 6" key="1">
    <citation type="submission" date="2020-08" db="EMBL/GenBank/DDBJ databases">
        <title>Sequencing the genomes of 1000 actinobacteria strains.</title>
        <authorList>
            <person name="Klenk H.-P."/>
        </authorList>
    </citation>
    <scope>NUCLEOTIDE SEQUENCE [LARGE SCALE GENOMIC DNA]</scope>
    <source>
        <strain evidence="5 6">DSM 45362</strain>
    </source>
</reference>
<dbReference type="Proteomes" id="UP000587527">
    <property type="component" value="Unassembled WGS sequence"/>
</dbReference>
<dbReference type="EMBL" id="JACHMN010000003">
    <property type="protein sequence ID" value="MBB5873401.1"/>
    <property type="molecule type" value="Genomic_DNA"/>
</dbReference>
<proteinExistence type="predicted"/>
<accession>A0A841C3J3</accession>
<keyword evidence="6" id="KW-1185">Reference proteome</keyword>
<name>A0A841C3J3_9ACTN</name>
<evidence type="ECO:0000256" key="1">
    <source>
        <dbReference type="ARBA" id="ARBA00001974"/>
    </source>
</evidence>
<protein>
    <submittedName>
        <fullName evidence="5">Monoamine oxidase</fullName>
        <ecNumber evidence="5">1.4.3.4</ecNumber>
    </submittedName>
</protein>
<dbReference type="PROSITE" id="PS51318">
    <property type="entry name" value="TAT"/>
    <property type="match status" value="1"/>
</dbReference>
<dbReference type="PRINTS" id="PR00757">
    <property type="entry name" value="AMINEOXDASEF"/>
</dbReference>